<feature type="non-terminal residue" evidence="4">
    <location>
        <position position="1"/>
    </location>
</feature>
<dbReference type="EMBL" id="JAATIS010000094">
    <property type="protein sequence ID" value="KAG2471387.1"/>
    <property type="molecule type" value="Genomic_DNA"/>
</dbReference>
<gene>
    <name evidence="4" type="primary">Hps4</name>
    <name evidence="4" type="ORF">GTO96_0005491</name>
</gene>
<accession>A0A8X8BZE5</accession>
<comment type="caution">
    <text evidence="4">The sequence shown here is derived from an EMBL/GenBank/DDBJ whole genome shotgun (WGS) entry which is preliminary data.</text>
</comment>
<dbReference type="InterPro" id="IPR026091">
    <property type="entry name" value="HPS4"/>
</dbReference>
<dbReference type="GO" id="GO:0006605">
    <property type="term" value="P:protein targeting"/>
    <property type="evidence" value="ECO:0007669"/>
    <property type="project" value="TreeGrafter"/>
</dbReference>
<dbReference type="GO" id="GO:0031085">
    <property type="term" value="C:BLOC-3 complex"/>
    <property type="evidence" value="ECO:0007669"/>
    <property type="project" value="TreeGrafter"/>
</dbReference>
<evidence type="ECO:0000259" key="3">
    <source>
        <dbReference type="Pfam" id="PF19033"/>
    </source>
</evidence>
<dbReference type="GO" id="GO:0031267">
    <property type="term" value="F:small GTPase binding"/>
    <property type="evidence" value="ECO:0007669"/>
    <property type="project" value="TreeGrafter"/>
</dbReference>
<dbReference type="GO" id="GO:1903232">
    <property type="term" value="P:melanosome assembly"/>
    <property type="evidence" value="ECO:0007669"/>
    <property type="project" value="TreeGrafter"/>
</dbReference>
<dbReference type="GO" id="GO:0005085">
    <property type="term" value="F:guanyl-nucleotide exchange factor activity"/>
    <property type="evidence" value="ECO:0007669"/>
    <property type="project" value="TreeGrafter"/>
</dbReference>
<proteinExistence type="predicted"/>
<dbReference type="Proteomes" id="UP000886611">
    <property type="component" value="Unassembled WGS sequence"/>
</dbReference>
<dbReference type="PANTHER" id="PTHR14407">
    <property type="entry name" value="HERMANSKY-PUDLAK SYNDROME 4 PROTEIN LIGHT-EAR PROTEIN-RELATED"/>
    <property type="match status" value="1"/>
</dbReference>
<feature type="domain" description="CCZ1/INTU/HSP4 first Longin" evidence="2">
    <location>
        <begin position="8"/>
        <end position="113"/>
    </location>
</feature>
<dbReference type="AlphaFoldDB" id="A0A8X8BZE5"/>
<dbReference type="Pfam" id="PF19033">
    <property type="entry name" value="Intu_longin_3"/>
    <property type="match status" value="1"/>
</dbReference>
<dbReference type="GO" id="GO:0005765">
    <property type="term" value="C:lysosomal membrane"/>
    <property type="evidence" value="ECO:0007669"/>
    <property type="project" value="TreeGrafter"/>
</dbReference>
<sequence length="674" mass="75495">MDPFSRCNFFFLYDGSKVKGEGDLTRAGISYFYPPQTLLDYQEVLCGQIAGVVQCVSDLSASPPQLIKLRKMKFAIQLDGTFLWVLGCAVELPDISCTRFLKQLMGLFRFYHGSLQRTYQVSSPEVLSSSWERYVEHIQSDTNDLQHVFGALRTVDRNKVSEDDARTEESEFVGVSTLPVFLTSTETIDLEQHPVNHWNRTSPSLLRRSGMGRLRLSRTLSDIAASDDSIRQGDQLPRAQSPFESNLVASSAGPTFLQQVESSTEMDYLTFSSSSPSTPHKSNDLKAGMSVDHIMPTQNDEESTWPPCLGLETDRATESEGRKFDSPKEMCDVSTENMENNTFLKYTQVIVKPERVDQKQSSNPNHFHDSKENDSTLDTIMTMHVGDLEEKKLTESDLMEDELPEKVCNKHSGAKEHYQESESCKADGELLDLGDTGATVANLLELADKQPNCSAETRVDNIILVSKNITAEEDCEYREEEEQDSTGCFWTTAEGESCDSHDTLVEMQLYLHCVKELTLCLLVRCEFIEDREAMEKVYHSSLASLNGLEVHLREMTSGEQHNARGSYTFAHYDCIQDTLTTNLSMAGATRPQQTFVRAAALLHSDFTCNTSLHETIVRNASTAVYGIQNATQETFFQQLMAPQKNSGIPNPQDSAFSLPGKAKQKLLKHGVNLL</sequence>
<dbReference type="Pfam" id="PF19031">
    <property type="entry name" value="Intu_longin_1"/>
    <property type="match status" value="1"/>
</dbReference>
<evidence type="ECO:0000313" key="4">
    <source>
        <dbReference type="EMBL" id="KAG2471387.1"/>
    </source>
</evidence>
<protein>
    <submittedName>
        <fullName evidence="4">HPS4 protein</fullName>
    </submittedName>
</protein>
<evidence type="ECO:0000256" key="1">
    <source>
        <dbReference type="SAM" id="MobiDB-lite"/>
    </source>
</evidence>
<dbReference type="PANTHER" id="PTHR14407:SF9">
    <property type="entry name" value="BLOC-3 COMPLEX MEMBER HPS4"/>
    <property type="match status" value="1"/>
</dbReference>
<organism evidence="4 5">
    <name type="scientific">Polypterus senegalus</name>
    <name type="common">Senegal bichir</name>
    <dbReference type="NCBI Taxonomy" id="55291"/>
    <lineage>
        <taxon>Eukaryota</taxon>
        <taxon>Metazoa</taxon>
        <taxon>Chordata</taxon>
        <taxon>Craniata</taxon>
        <taxon>Vertebrata</taxon>
        <taxon>Euteleostomi</taxon>
        <taxon>Actinopterygii</taxon>
        <taxon>Polypteriformes</taxon>
        <taxon>Polypteridae</taxon>
        <taxon>Polypterus</taxon>
    </lineage>
</organism>
<name>A0A8X8BZE5_POLSE</name>
<feature type="region of interest" description="Disordered" evidence="1">
    <location>
        <begin position="355"/>
        <end position="377"/>
    </location>
</feature>
<evidence type="ECO:0000259" key="2">
    <source>
        <dbReference type="Pfam" id="PF19031"/>
    </source>
</evidence>
<feature type="non-terminal residue" evidence="4">
    <location>
        <position position="674"/>
    </location>
</feature>
<feature type="domain" description="CCZ1/INTU/HPS4 third Longin" evidence="3">
    <location>
        <begin position="566"/>
        <end position="665"/>
    </location>
</feature>
<dbReference type="GO" id="GO:0016192">
    <property type="term" value="P:vesicle-mediated transport"/>
    <property type="evidence" value="ECO:0007669"/>
    <property type="project" value="InterPro"/>
</dbReference>
<dbReference type="InterPro" id="IPR043989">
    <property type="entry name" value="CCZ1/INTU/HSP4_longin_3"/>
</dbReference>
<dbReference type="GO" id="GO:0031410">
    <property type="term" value="C:cytoplasmic vesicle"/>
    <property type="evidence" value="ECO:0007669"/>
    <property type="project" value="TreeGrafter"/>
</dbReference>
<keyword evidence="5" id="KW-1185">Reference proteome</keyword>
<dbReference type="InterPro" id="IPR043987">
    <property type="entry name" value="CCZ1/INTU/HSP4_longin_1"/>
</dbReference>
<reference evidence="4 5" key="1">
    <citation type="journal article" date="2021" name="Cell">
        <title>Tracing the genetic footprints of vertebrate landing in non-teleost ray-finned fishes.</title>
        <authorList>
            <person name="Bi X."/>
            <person name="Wang K."/>
            <person name="Yang L."/>
            <person name="Pan H."/>
            <person name="Jiang H."/>
            <person name="Wei Q."/>
            <person name="Fang M."/>
            <person name="Yu H."/>
            <person name="Zhu C."/>
            <person name="Cai Y."/>
            <person name="He Y."/>
            <person name="Gan X."/>
            <person name="Zeng H."/>
            <person name="Yu D."/>
            <person name="Zhu Y."/>
            <person name="Jiang H."/>
            <person name="Qiu Q."/>
            <person name="Yang H."/>
            <person name="Zhang Y.E."/>
            <person name="Wang W."/>
            <person name="Zhu M."/>
            <person name="He S."/>
            <person name="Zhang G."/>
        </authorList>
    </citation>
    <scope>NUCLEOTIDE SEQUENCE [LARGE SCALE GENOMIC DNA]</scope>
    <source>
        <strain evidence="4">Bchr_013</strain>
    </source>
</reference>
<evidence type="ECO:0000313" key="5">
    <source>
        <dbReference type="Proteomes" id="UP000886611"/>
    </source>
</evidence>